<dbReference type="AlphaFoldDB" id="X1SIC0"/>
<reference evidence="1" key="1">
    <citation type="journal article" date="2014" name="Front. Microbiol.">
        <title>High frequency of phylogenetically diverse reductive dehalogenase-homologous genes in deep subseafloor sedimentary metagenomes.</title>
        <authorList>
            <person name="Kawai M."/>
            <person name="Futagami T."/>
            <person name="Toyoda A."/>
            <person name="Takaki Y."/>
            <person name="Nishi S."/>
            <person name="Hori S."/>
            <person name="Arai W."/>
            <person name="Tsubouchi T."/>
            <person name="Morono Y."/>
            <person name="Uchiyama I."/>
            <person name="Ito T."/>
            <person name="Fujiyama A."/>
            <person name="Inagaki F."/>
            <person name="Takami H."/>
        </authorList>
    </citation>
    <scope>NUCLEOTIDE SEQUENCE</scope>
    <source>
        <strain evidence="1">Expedition CK06-06</strain>
    </source>
</reference>
<gene>
    <name evidence="1" type="ORF">S06H3_65321</name>
</gene>
<accession>X1SIC0</accession>
<evidence type="ECO:0000313" key="1">
    <source>
        <dbReference type="EMBL" id="GAI67494.1"/>
    </source>
</evidence>
<proteinExistence type="predicted"/>
<comment type="caution">
    <text evidence="1">The sequence shown here is derived from an EMBL/GenBank/DDBJ whole genome shotgun (WGS) entry which is preliminary data.</text>
</comment>
<organism evidence="1">
    <name type="scientific">marine sediment metagenome</name>
    <dbReference type="NCBI Taxonomy" id="412755"/>
    <lineage>
        <taxon>unclassified sequences</taxon>
        <taxon>metagenomes</taxon>
        <taxon>ecological metagenomes</taxon>
    </lineage>
</organism>
<sequence length="31" mass="3535">VKSPNISQVYTYIRGKCCLIWTLNKTTAFEG</sequence>
<name>X1SIC0_9ZZZZ</name>
<feature type="non-terminal residue" evidence="1">
    <location>
        <position position="1"/>
    </location>
</feature>
<protein>
    <submittedName>
        <fullName evidence="1">Uncharacterized protein</fullName>
    </submittedName>
</protein>
<dbReference type="EMBL" id="BARV01043940">
    <property type="protein sequence ID" value="GAI67494.1"/>
    <property type="molecule type" value="Genomic_DNA"/>
</dbReference>